<dbReference type="AlphaFoldDB" id="A0A3P7KSH3"/>
<evidence type="ECO:0000313" key="1">
    <source>
        <dbReference type="EMBL" id="VDM70508.1"/>
    </source>
</evidence>
<gene>
    <name evidence="1" type="ORF">SVUK_LOCUS5506</name>
</gene>
<proteinExistence type="predicted"/>
<keyword evidence="2" id="KW-1185">Reference proteome</keyword>
<reference evidence="1 2" key="1">
    <citation type="submission" date="2018-11" db="EMBL/GenBank/DDBJ databases">
        <authorList>
            <consortium name="Pathogen Informatics"/>
        </authorList>
    </citation>
    <scope>NUCLEOTIDE SEQUENCE [LARGE SCALE GENOMIC DNA]</scope>
</reference>
<name>A0A3P7KSH3_STRVU</name>
<organism evidence="1 2">
    <name type="scientific">Strongylus vulgaris</name>
    <name type="common">Blood worm</name>
    <dbReference type="NCBI Taxonomy" id="40348"/>
    <lineage>
        <taxon>Eukaryota</taxon>
        <taxon>Metazoa</taxon>
        <taxon>Ecdysozoa</taxon>
        <taxon>Nematoda</taxon>
        <taxon>Chromadorea</taxon>
        <taxon>Rhabditida</taxon>
        <taxon>Rhabditina</taxon>
        <taxon>Rhabditomorpha</taxon>
        <taxon>Strongyloidea</taxon>
        <taxon>Strongylidae</taxon>
        <taxon>Strongylus</taxon>
    </lineage>
</organism>
<dbReference type="Proteomes" id="UP000270094">
    <property type="component" value="Unassembled WGS sequence"/>
</dbReference>
<dbReference type="EMBL" id="UYYB01016372">
    <property type="protein sequence ID" value="VDM70508.1"/>
    <property type="molecule type" value="Genomic_DNA"/>
</dbReference>
<evidence type="ECO:0000313" key="2">
    <source>
        <dbReference type="Proteomes" id="UP000270094"/>
    </source>
</evidence>
<sequence length="178" mass="19244">MSNIRTKGTATLLHASCKEGDPCNTCRFLKQFDVCATKNAREPHLSCHHGFKSAPMEAIWLFSITLAENAVMNMKMQGDTVEALVVHRSLEKCVPSTQTVNEGCSVAEEYVNACPILSQLKNIVGLLFVPEVNPGEPGCVDARQCDAVWPEATCSISGICECPENTVPSKTRSVVTAS</sequence>
<protein>
    <submittedName>
        <fullName evidence="1">Uncharacterized protein</fullName>
    </submittedName>
</protein>
<accession>A0A3P7KSH3</accession>